<keyword evidence="2" id="KW-0677">Repeat</keyword>
<dbReference type="InterPro" id="IPR059226">
    <property type="entry name" value="Choice_anch_Q_dom"/>
</dbReference>
<dbReference type="InterPro" id="IPR012334">
    <property type="entry name" value="Pectin_lyas_fold"/>
</dbReference>
<keyword evidence="8" id="KW-1185">Reference proteome</keyword>
<dbReference type="Pfam" id="PF13229">
    <property type="entry name" value="Beta_helix"/>
    <property type="match status" value="2"/>
</dbReference>
<dbReference type="AlphaFoldDB" id="A0A6C7DX89"/>
<feature type="region of interest" description="Disordered" evidence="5">
    <location>
        <begin position="1055"/>
        <end position="1077"/>
    </location>
</feature>
<protein>
    <recommendedName>
        <fullName evidence="6">Calx-beta domain-containing protein</fullName>
    </recommendedName>
</protein>
<evidence type="ECO:0000256" key="1">
    <source>
        <dbReference type="ARBA" id="ARBA00022729"/>
    </source>
</evidence>
<dbReference type="Pfam" id="PF03160">
    <property type="entry name" value="Calx-beta"/>
    <property type="match status" value="1"/>
</dbReference>
<dbReference type="PANTHER" id="PTHR11878:SF65">
    <property type="entry name" value="NA_CA-EXCHANGE PROTEIN, ISOFORM G"/>
    <property type="match status" value="1"/>
</dbReference>
<dbReference type="SUPFAM" id="SSF141072">
    <property type="entry name" value="CalX-like"/>
    <property type="match status" value="1"/>
</dbReference>
<evidence type="ECO:0000313" key="7">
    <source>
        <dbReference type="EMBL" id="BAN01064.1"/>
    </source>
</evidence>
<dbReference type="InterPro" id="IPR051171">
    <property type="entry name" value="CaCA"/>
</dbReference>
<gene>
    <name evidence="7" type="ORF">YM304_07500</name>
</gene>
<dbReference type="SUPFAM" id="SSF51126">
    <property type="entry name" value="Pectin lyase-like"/>
    <property type="match status" value="2"/>
</dbReference>
<feature type="domain" description="Calx-beta" evidence="6">
    <location>
        <begin position="664"/>
        <end position="762"/>
    </location>
</feature>
<keyword evidence="1" id="KW-0732">Signal</keyword>
<evidence type="ECO:0000313" key="8">
    <source>
        <dbReference type="Proteomes" id="UP000011863"/>
    </source>
</evidence>
<evidence type="ECO:0000256" key="2">
    <source>
        <dbReference type="ARBA" id="ARBA00022737"/>
    </source>
</evidence>
<keyword evidence="3" id="KW-0106">Calcium</keyword>
<dbReference type="InterPro" id="IPR038081">
    <property type="entry name" value="CalX-like_sf"/>
</dbReference>
<reference evidence="7 8" key="1">
    <citation type="journal article" date="2013" name="Int. J. Syst. Evol. Microbiol.">
        <title>Ilumatobacter nonamiense sp. nov. and Ilumatobacter coccineum sp. nov., isolated from seashore sand.</title>
        <authorList>
            <person name="Matsumoto A."/>
            <person name="Kasai H."/>
            <person name="Matsuo Y."/>
            <person name="Shizuri Y."/>
            <person name="Ichikawa N."/>
            <person name="Fujita N."/>
            <person name="Omura S."/>
            <person name="Takahashi Y."/>
        </authorList>
    </citation>
    <scope>NUCLEOTIDE SEQUENCE [LARGE SCALE GENOMIC DNA]</scope>
    <source>
        <strain evidence="8">NBRC 103263 / KCTC 29153 / YM16-304</strain>
    </source>
</reference>
<evidence type="ECO:0000256" key="5">
    <source>
        <dbReference type="SAM" id="MobiDB-lite"/>
    </source>
</evidence>
<evidence type="ECO:0000259" key="6">
    <source>
        <dbReference type="SMART" id="SM00237"/>
    </source>
</evidence>
<dbReference type="Gene3D" id="2.160.20.10">
    <property type="entry name" value="Single-stranded right-handed beta-helix, Pectin lyase-like"/>
    <property type="match status" value="2"/>
</dbReference>
<dbReference type="SMART" id="SM00237">
    <property type="entry name" value="Calx_beta"/>
    <property type="match status" value="1"/>
</dbReference>
<dbReference type="InterPro" id="IPR011050">
    <property type="entry name" value="Pectin_lyase_fold/virulence"/>
</dbReference>
<dbReference type="GO" id="GO:0030001">
    <property type="term" value="P:metal ion transport"/>
    <property type="evidence" value="ECO:0007669"/>
    <property type="project" value="TreeGrafter"/>
</dbReference>
<dbReference type="EMBL" id="AP012057">
    <property type="protein sequence ID" value="BAN01064.1"/>
    <property type="molecule type" value="Genomic_DNA"/>
</dbReference>
<dbReference type="NCBIfam" id="NF041518">
    <property type="entry name" value="choice_anch_Q"/>
    <property type="match status" value="1"/>
</dbReference>
<dbReference type="Proteomes" id="UP000011863">
    <property type="component" value="Chromosome"/>
</dbReference>
<dbReference type="GO" id="GO:0016020">
    <property type="term" value="C:membrane"/>
    <property type="evidence" value="ECO:0007669"/>
    <property type="project" value="InterPro"/>
</dbReference>
<accession>A0A6C7DX89</accession>
<dbReference type="InterPro" id="IPR039448">
    <property type="entry name" value="Beta_helix"/>
</dbReference>
<dbReference type="SMART" id="SM00710">
    <property type="entry name" value="PbH1"/>
    <property type="match status" value="15"/>
</dbReference>
<dbReference type="InterPro" id="IPR003644">
    <property type="entry name" value="Calx_beta"/>
</dbReference>
<sequence>MLVVGDGGPVGAATLTVDTASDDPADGLTLREAIDTAADGDTIVFDPSLAGATIEFDGLTNGQLRIVTDLTITGLGRDALTLTSNDGDVLYIYNHSVTVTDLSIEAAPDDGIEVSDNGGGPTLTLTRVDISGSSSDGVNFESVTGSVSISDSTLTENGSRGVAMNQVHDLTVMDSTLTGNDSSAIYADDVYGDVMISGSTFDDNGRAGVGLEEVRGNLSVTNSTFTGNDNDAIYVDDFVEGDVTLTDLELVDNGDAWSLQDVAGAAVTITDVTASATGVDTDNDMQLYADTGVATSPTLTVSNVTGAGDDTSFRLYGFGDTTISNVELTGTNGAYLRARRMHGDVSITDSRVVGERYASLYLYRAYDADISIDEVEVNGEVGMRRIYDGAINISNATVGSERDGGIEIRYASDVSISDVSVSSPDDTGIELNYIESSVGASLPGDITIERATVSGAGDEGIRVRRAEDGVVTITDTEIADAGEVGLYLRYVGDMTLNRVTITGSEEEAVSADRGLGTLSIASSTLIDNGGAGDHALNLYDGTVDIAHSTIAGNGAGASSGGIEVYAADVTIDHTILTENGGTAVFVDGPGSVTATNSLVPVGSGLGASNVESDTADLSPVGDFGGETRVAPPLSGSAAVDAGDPAIAGEPATDQRGGPRKIGTIDIGAVEVDPVSSVAVADATVDENAGVVSVEVERTGSVDLPISVDLATVDGSATAGDDYTATTGTVSWAAGETGVKTVDVPITDDTIAEPSETFAVNLSNPVDTTISDAEATVTILDVPPPLAALSPARLADTRAGKSTVDDDFNGDGKLGAGDEYKVQIAGRGGVPADAKAATINVTAIGADSNGFVTVHPCLPTPPNASSLNYTAGVNLGNEVTVPLDANGAACFYTSSSVHLTVDVVAFMPGEGRGMPLTPARLLDTRIGATTVDGRAAGRGRVPAGAFEQLSVAGRGGVPADAAAVIVNVTSIGASGNGYVTAHPCLPTAPNASSLNVVAGVNRGNELIAQVDANGDICLFVSTEMNLTVDVTGYIPNGTALNSVSPARILDTRANGETVDDMSEKEGKRSAGSEYTLQVGGRGGVPGDAKAAILNVTAINPESVGFLTVHPCVSPRPEVAALNYVPGVNGGNEIVASLDASGQACIYTSAAADITVDVVGYLA</sequence>
<dbReference type="GO" id="GO:0007154">
    <property type="term" value="P:cell communication"/>
    <property type="evidence" value="ECO:0007669"/>
    <property type="project" value="InterPro"/>
</dbReference>
<evidence type="ECO:0000256" key="4">
    <source>
        <dbReference type="ARBA" id="ARBA00023065"/>
    </source>
</evidence>
<proteinExistence type="predicted"/>
<dbReference type="Gene3D" id="2.60.40.2030">
    <property type="match status" value="1"/>
</dbReference>
<keyword evidence="4" id="KW-0406">Ion transport</keyword>
<evidence type="ECO:0000256" key="3">
    <source>
        <dbReference type="ARBA" id="ARBA00022837"/>
    </source>
</evidence>
<name>A0A6C7DX89_ILUCY</name>
<feature type="compositionally biased region" description="Basic and acidic residues" evidence="5">
    <location>
        <begin position="1060"/>
        <end position="1069"/>
    </location>
</feature>
<dbReference type="PANTHER" id="PTHR11878">
    <property type="entry name" value="SODIUM/CALCIUM EXCHANGER"/>
    <property type="match status" value="1"/>
</dbReference>
<keyword evidence="4" id="KW-0813">Transport</keyword>
<dbReference type="InterPro" id="IPR006626">
    <property type="entry name" value="PbH1"/>
</dbReference>
<dbReference type="KEGG" id="aym:YM304_07500"/>
<organism evidence="7 8">
    <name type="scientific">Ilumatobacter coccineus (strain NBRC 103263 / KCTC 29153 / YM16-304)</name>
    <dbReference type="NCBI Taxonomy" id="1313172"/>
    <lineage>
        <taxon>Bacteria</taxon>
        <taxon>Bacillati</taxon>
        <taxon>Actinomycetota</taxon>
        <taxon>Acidimicrobiia</taxon>
        <taxon>Acidimicrobiales</taxon>
        <taxon>Ilumatobacteraceae</taxon>
        <taxon>Ilumatobacter</taxon>
    </lineage>
</organism>